<protein>
    <submittedName>
        <fullName evidence="1">Uncharacterized protein</fullName>
    </submittedName>
</protein>
<proteinExistence type="predicted"/>
<evidence type="ECO:0000313" key="2">
    <source>
        <dbReference type="Proteomes" id="UP000305067"/>
    </source>
</evidence>
<dbReference type="Proteomes" id="UP000305067">
    <property type="component" value="Unassembled WGS sequence"/>
</dbReference>
<dbReference type="EMBL" id="ML178816">
    <property type="protein sequence ID" value="TFL05604.1"/>
    <property type="molecule type" value="Genomic_DNA"/>
</dbReference>
<reference evidence="1 2" key="1">
    <citation type="journal article" date="2019" name="Nat. Ecol. Evol.">
        <title>Megaphylogeny resolves global patterns of mushroom evolution.</title>
        <authorList>
            <person name="Varga T."/>
            <person name="Krizsan K."/>
            <person name="Foldi C."/>
            <person name="Dima B."/>
            <person name="Sanchez-Garcia M."/>
            <person name="Sanchez-Ramirez S."/>
            <person name="Szollosi G.J."/>
            <person name="Szarkandi J.G."/>
            <person name="Papp V."/>
            <person name="Albert L."/>
            <person name="Andreopoulos W."/>
            <person name="Angelini C."/>
            <person name="Antonin V."/>
            <person name="Barry K.W."/>
            <person name="Bougher N.L."/>
            <person name="Buchanan P."/>
            <person name="Buyck B."/>
            <person name="Bense V."/>
            <person name="Catcheside P."/>
            <person name="Chovatia M."/>
            <person name="Cooper J."/>
            <person name="Damon W."/>
            <person name="Desjardin D."/>
            <person name="Finy P."/>
            <person name="Geml J."/>
            <person name="Haridas S."/>
            <person name="Hughes K."/>
            <person name="Justo A."/>
            <person name="Karasinski D."/>
            <person name="Kautmanova I."/>
            <person name="Kiss B."/>
            <person name="Kocsube S."/>
            <person name="Kotiranta H."/>
            <person name="LaButti K.M."/>
            <person name="Lechner B.E."/>
            <person name="Liimatainen K."/>
            <person name="Lipzen A."/>
            <person name="Lukacs Z."/>
            <person name="Mihaltcheva S."/>
            <person name="Morgado L.N."/>
            <person name="Niskanen T."/>
            <person name="Noordeloos M.E."/>
            <person name="Ohm R.A."/>
            <person name="Ortiz-Santana B."/>
            <person name="Ovrebo C."/>
            <person name="Racz N."/>
            <person name="Riley R."/>
            <person name="Savchenko A."/>
            <person name="Shiryaev A."/>
            <person name="Soop K."/>
            <person name="Spirin V."/>
            <person name="Szebenyi C."/>
            <person name="Tomsovsky M."/>
            <person name="Tulloss R.E."/>
            <person name="Uehling J."/>
            <person name="Grigoriev I.V."/>
            <person name="Vagvolgyi C."/>
            <person name="Papp T."/>
            <person name="Martin F.M."/>
            <person name="Miettinen O."/>
            <person name="Hibbett D.S."/>
            <person name="Nagy L.G."/>
        </authorList>
    </citation>
    <scope>NUCLEOTIDE SEQUENCE [LARGE SCALE GENOMIC DNA]</scope>
    <source>
        <strain evidence="1 2">CBS 309.79</strain>
    </source>
</reference>
<dbReference type="OrthoDB" id="2756551at2759"/>
<evidence type="ECO:0000313" key="1">
    <source>
        <dbReference type="EMBL" id="TFL05604.1"/>
    </source>
</evidence>
<sequence length="89" mass="9804">MQGSMGFDALLALRDSEGRSAVTVINDGLHQVVEVDVSDAELAYACARCGIWESIYGPRFQRCVGCKSRYYQCSTEVRTVAPLILPLVF</sequence>
<gene>
    <name evidence="1" type="ORF">BDV98DRAFT_560304</name>
</gene>
<name>A0A5C3R423_9AGAR</name>
<keyword evidence="2" id="KW-1185">Reference proteome</keyword>
<organism evidence="1 2">
    <name type="scientific">Pterulicium gracile</name>
    <dbReference type="NCBI Taxonomy" id="1884261"/>
    <lineage>
        <taxon>Eukaryota</taxon>
        <taxon>Fungi</taxon>
        <taxon>Dikarya</taxon>
        <taxon>Basidiomycota</taxon>
        <taxon>Agaricomycotina</taxon>
        <taxon>Agaricomycetes</taxon>
        <taxon>Agaricomycetidae</taxon>
        <taxon>Agaricales</taxon>
        <taxon>Pleurotineae</taxon>
        <taxon>Pterulaceae</taxon>
        <taxon>Pterulicium</taxon>
    </lineage>
</organism>
<accession>A0A5C3R423</accession>
<dbReference type="AlphaFoldDB" id="A0A5C3R423"/>